<comment type="caution">
    <text evidence="9">The sequence shown here is derived from an EMBL/GenBank/DDBJ whole genome shotgun (WGS) entry which is preliminary data.</text>
</comment>
<evidence type="ECO:0000256" key="3">
    <source>
        <dbReference type="ARBA" id="ARBA00022679"/>
    </source>
</evidence>
<dbReference type="EMBL" id="SIDB01000011">
    <property type="protein sequence ID" value="KAI3426258.1"/>
    <property type="molecule type" value="Genomic_DNA"/>
</dbReference>
<evidence type="ECO:0000256" key="5">
    <source>
        <dbReference type="ARBA" id="ARBA00022777"/>
    </source>
</evidence>
<dbReference type="GO" id="GO:0004430">
    <property type="term" value="F:1-phosphatidylinositol 4-kinase activity"/>
    <property type="evidence" value="ECO:0007669"/>
    <property type="project" value="UniProtKB-EC"/>
</dbReference>
<dbReference type="AlphaFoldDB" id="A0A9D4TIB6"/>
<proteinExistence type="inferred from homology"/>
<keyword evidence="10" id="KW-1185">Reference proteome</keyword>
<reference evidence="9" key="1">
    <citation type="journal article" date="2019" name="Plant J.">
        <title>Chlorella vulgaris genome assembly and annotation reveals the molecular basis for metabolic acclimation to high light conditions.</title>
        <authorList>
            <person name="Cecchin M."/>
            <person name="Marcolungo L."/>
            <person name="Rossato M."/>
            <person name="Girolomoni L."/>
            <person name="Cosentino E."/>
            <person name="Cuine S."/>
            <person name="Li-Beisson Y."/>
            <person name="Delledonne M."/>
            <person name="Ballottari M."/>
        </authorList>
    </citation>
    <scope>NUCLEOTIDE SEQUENCE</scope>
    <source>
        <strain evidence="9">211/11P</strain>
    </source>
</reference>
<dbReference type="Pfam" id="PF00454">
    <property type="entry name" value="PI3_PI4_kinase"/>
    <property type="match status" value="1"/>
</dbReference>
<feature type="compositionally biased region" description="Basic residues" evidence="7">
    <location>
        <begin position="662"/>
        <end position="671"/>
    </location>
</feature>
<feature type="domain" description="PI3K/PI4K catalytic" evidence="8">
    <location>
        <begin position="119"/>
        <end position="455"/>
    </location>
</feature>
<keyword evidence="4" id="KW-0547">Nucleotide-binding</keyword>
<protein>
    <recommendedName>
        <fullName evidence="2">1-phosphatidylinositol 4-kinase</fullName>
        <ecNumber evidence="2">2.7.1.67</ecNumber>
    </recommendedName>
</protein>
<feature type="region of interest" description="Disordered" evidence="7">
    <location>
        <begin position="640"/>
        <end position="671"/>
    </location>
</feature>
<evidence type="ECO:0000256" key="7">
    <source>
        <dbReference type="SAM" id="MobiDB-lite"/>
    </source>
</evidence>
<evidence type="ECO:0000256" key="6">
    <source>
        <dbReference type="ARBA" id="ARBA00022840"/>
    </source>
</evidence>
<feature type="region of interest" description="Disordered" evidence="7">
    <location>
        <begin position="531"/>
        <end position="550"/>
    </location>
</feature>
<dbReference type="EC" id="2.7.1.67" evidence="2"/>
<comment type="similarity">
    <text evidence="1">Belongs to the PI3/PI4-kinase family. Type II PI4K subfamily.</text>
</comment>
<dbReference type="PANTHER" id="PTHR45800:SF11">
    <property type="entry name" value="PHOSPHATIDYLINOSITOL 3-KINASE-RELATED PROTEIN KINASE"/>
    <property type="match status" value="1"/>
</dbReference>
<gene>
    <name evidence="9" type="ORF">D9Q98_008633</name>
</gene>
<dbReference type="Proteomes" id="UP001055712">
    <property type="component" value="Unassembled WGS sequence"/>
</dbReference>
<evidence type="ECO:0000256" key="4">
    <source>
        <dbReference type="ARBA" id="ARBA00022741"/>
    </source>
</evidence>
<keyword evidence="6" id="KW-0067">ATP-binding</keyword>
<sequence length="753" mass="79337">MTAMMTTAAVDVHSTVTVKQHGFHVRQPFQPGLGEAAPTVGGCGAQLSLELGALPSPASPYRREEGGGARGMLRIATPCTSTAQPALHSSGCLQAAEHAHLTPGVKRLMKGVVRGIKALQEPEAASEGLGGTYFFTNEAGQKIGIMKPCDEEPLAPNNPKGFVGRQLGEPGLKPTVRVGEAASREVAAYLLDHDRFARVPHTVMVRMTHPIFHVQGQHHSPQQQHAAAAAAAPATSAFAAAAATGQDAAAGADCCGVPCKLGSLQQFVSHDCDTSEMGASRFSVRDVQRIGILDLRLFNTDRHAGNMLVRRRAPSSQQRMDGASLLDMQQYELVPIDHGFALPEALEPPYFEWQHWPQAMLPFGREELEYIAGLDAKADIEMLRKEVPSLRVESLRVLEVCTTLLQECAAAGLTLAEIAGVATRPLIGMEEEPSELERICFNARAEVEDISDSDIEEAVDEAGLLLDSDDDGNAVAMLSVEEVDEEAMMDGAVVSPTSSSEASDGTAFKMSLAGSGSLEGNRLEDVLFSMDEDSGGHRTPPRARSPDALASRLPPSRFAAEAGKAVPSALMPPPITPKAAGLAVSFVSPLSTGAEDSLPASFDSLTLHQGGNVAMGRDASMGGPGPSAFRGAASFAPAGYGGASSAGATGPSTGGGSGPRRGSARKTRSRRKLAIGSRLLKLTSQHYPPLVESRAGGSLPAMSALAVFRDLSEEQWEAFMACVRFQVARKLRDGAWKQNSPSKGAPLMSCPRF</sequence>
<reference evidence="9" key="2">
    <citation type="submission" date="2020-11" db="EMBL/GenBank/DDBJ databases">
        <authorList>
            <person name="Cecchin M."/>
            <person name="Marcolungo L."/>
            <person name="Rossato M."/>
            <person name="Girolomoni L."/>
            <person name="Cosentino E."/>
            <person name="Cuine S."/>
            <person name="Li-Beisson Y."/>
            <person name="Delledonne M."/>
            <person name="Ballottari M."/>
        </authorList>
    </citation>
    <scope>NUCLEOTIDE SEQUENCE</scope>
    <source>
        <strain evidence="9">211/11P</strain>
        <tissue evidence="9">Whole cell</tissue>
    </source>
</reference>
<organism evidence="9 10">
    <name type="scientific">Chlorella vulgaris</name>
    <name type="common">Green alga</name>
    <dbReference type="NCBI Taxonomy" id="3077"/>
    <lineage>
        <taxon>Eukaryota</taxon>
        <taxon>Viridiplantae</taxon>
        <taxon>Chlorophyta</taxon>
        <taxon>core chlorophytes</taxon>
        <taxon>Trebouxiophyceae</taxon>
        <taxon>Chlorellales</taxon>
        <taxon>Chlorellaceae</taxon>
        <taxon>Chlorella clade</taxon>
        <taxon>Chlorella</taxon>
    </lineage>
</organism>
<dbReference type="PANTHER" id="PTHR45800">
    <property type="entry name" value="PHOSPHATIDYLINOSITOL 4-KINASE GAMMA"/>
    <property type="match status" value="1"/>
</dbReference>
<dbReference type="OrthoDB" id="5839at2759"/>
<evidence type="ECO:0000256" key="1">
    <source>
        <dbReference type="ARBA" id="ARBA00008941"/>
    </source>
</evidence>
<keyword evidence="3" id="KW-0808">Transferase</keyword>
<dbReference type="GO" id="GO:0005524">
    <property type="term" value="F:ATP binding"/>
    <property type="evidence" value="ECO:0007669"/>
    <property type="project" value="UniProtKB-KW"/>
</dbReference>
<dbReference type="PROSITE" id="PS50290">
    <property type="entry name" value="PI3_4_KINASE_3"/>
    <property type="match status" value="1"/>
</dbReference>
<dbReference type="InterPro" id="IPR044571">
    <property type="entry name" value="P4KG1-8"/>
</dbReference>
<name>A0A9D4TIB6_CHLVU</name>
<evidence type="ECO:0000256" key="2">
    <source>
        <dbReference type="ARBA" id="ARBA00012169"/>
    </source>
</evidence>
<evidence type="ECO:0000259" key="8">
    <source>
        <dbReference type="PROSITE" id="PS50290"/>
    </source>
</evidence>
<evidence type="ECO:0000313" key="10">
    <source>
        <dbReference type="Proteomes" id="UP001055712"/>
    </source>
</evidence>
<accession>A0A9D4TIB6</accession>
<evidence type="ECO:0000313" key="9">
    <source>
        <dbReference type="EMBL" id="KAI3426258.1"/>
    </source>
</evidence>
<keyword evidence="5" id="KW-0418">Kinase</keyword>
<dbReference type="InterPro" id="IPR000403">
    <property type="entry name" value="PI3/4_kinase_cat_dom"/>
</dbReference>